<dbReference type="Pfam" id="PF00005">
    <property type="entry name" value="ABC_tran"/>
    <property type="match status" value="1"/>
</dbReference>
<comment type="similarity">
    <text evidence="1">Belongs to the ABC transporter superfamily.</text>
</comment>
<name>A0A8A4TKB5_SULCO</name>
<evidence type="ECO:0000256" key="3">
    <source>
        <dbReference type="ARBA" id="ARBA00022458"/>
    </source>
</evidence>
<keyword evidence="5 7" id="KW-0067">ATP-binding</keyword>
<dbReference type="InterPro" id="IPR027417">
    <property type="entry name" value="P-loop_NTPase"/>
</dbReference>
<keyword evidence="2" id="KW-0813">Transport</keyword>
<dbReference type="CDD" id="cd03230">
    <property type="entry name" value="ABC_DR_subfamily_A"/>
    <property type="match status" value="1"/>
</dbReference>
<feature type="domain" description="ABC transporter" evidence="6">
    <location>
        <begin position="5"/>
        <end position="232"/>
    </location>
</feature>
<keyword evidence="3" id="KW-0536">Nodulation</keyword>
<dbReference type="PROSITE" id="PS50893">
    <property type="entry name" value="ABC_TRANSPORTER_2"/>
    <property type="match status" value="1"/>
</dbReference>
<evidence type="ECO:0000256" key="2">
    <source>
        <dbReference type="ARBA" id="ARBA00022448"/>
    </source>
</evidence>
<evidence type="ECO:0000256" key="4">
    <source>
        <dbReference type="ARBA" id="ARBA00022741"/>
    </source>
</evidence>
<keyword evidence="8" id="KW-1185">Reference proteome</keyword>
<dbReference type="GO" id="GO:0016887">
    <property type="term" value="F:ATP hydrolysis activity"/>
    <property type="evidence" value="ECO:0007669"/>
    <property type="project" value="InterPro"/>
</dbReference>
<dbReference type="KEGG" id="scor:J3U87_30945"/>
<gene>
    <name evidence="7" type="ORF">J3U87_30945</name>
</gene>
<dbReference type="InterPro" id="IPR003593">
    <property type="entry name" value="AAA+_ATPase"/>
</dbReference>
<evidence type="ECO:0000259" key="6">
    <source>
        <dbReference type="PROSITE" id="PS50893"/>
    </source>
</evidence>
<dbReference type="SMART" id="SM00382">
    <property type="entry name" value="AAA"/>
    <property type="match status" value="1"/>
</dbReference>
<dbReference type="PANTHER" id="PTHR42711">
    <property type="entry name" value="ABC TRANSPORTER ATP-BINDING PROTEIN"/>
    <property type="match status" value="1"/>
</dbReference>
<dbReference type="AlphaFoldDB" id="A0A8A4TKB5"/>
<protein>
    <submittedName>
        <fullName evidence="7">ABC transporter ATP-binding protein</fullName>
    </submittedName>
</protein>
<dbReference type="Gene3D" id="3.40.50.300">
    <property type="entry name" value="P-loop containing nucleotide triphosphate hydrolases"/>
    <property type="match status" value="1"/>
</dbReference>
<evidence type="ECO:0000313" key="7">
    <source>
        <dbReference type="EMBL" id="QTD50023.1"/>
    </source>
</evidence>
<dbReference type="InterPro" id="IPR003439">
    <property type="entry name" value="ABC_transporter-like_ATP-bd"/>
</dbReference>
<evidence type="ECO:0000313" key="8">
    <source>
        <dbReference type="Proteomes" id="UP000663929"/>
    </source>
</evidence>
<evidence type="ECO:0000256" key="5">
    <source>
        <dbReference type="ARBA" id="ARBA00022840"/>
    </source>
</evidence>
<evidence type="ECO:0000256" key="1">
    <source>
        <dbReference type="ARBA" id="ARBA00005417"/>
    </source>
</evidence>
<dbReference type="Proteomes" id="UP000663929">
    <property type="component" value="Chromosome"/>
</dbReference>
<sequence length="300" mass="33288">MMHAIETESLILPRWTPPRNSGWDIQIPKGSISGLLGVNGIGKTTLIRNLLGFQKPTSGISRLLGVPSHRLKPSDWVRIGFAGHDQPLPPRLTGMDLLTVSRNLYPHWDRTLETRVARDLGLKSHLNQKTGRLSRGSRLLTGILLAVCHQPDLLILDEPFEGVDVARREILLDLMLGSAERGTTIFFTSHAIEEVERLADHLVLLHDGQVALQDSLERIASQAHRVFVTNPDPLPTSFEIEGSLAMTQQDHLVSFFSLLDQGGSANGVEQVREILPKANIEVSPISLRDLFLALTQERRS</sequence>
<reference evidence="7" key="1">
    <citation type="submission" date="2021-03" db="EMBL/GenBank/DDBJ databases">
        <title>Acanthopleuribacteraceae sp. M133.</title>
        <authorList>
            <person name="Wang G."/>
        </authorList>
    </citation>
    <scope>NUCLEOTIDE SEQUENCE</scope>
    <source>
        <strain evidence="7">M133</strain>
    </source>
</reference>
<dbReference type="PANTHER" id="PTHR42711:SF5">
    <property type="entry name" value="ABC TRANSPORTER ATP-BINDING PROTEIN NATA"/>
    <property type="match status" value="1"/>
</dbReference>
<dbReference type="EMBL" id="CP071793">
    <property type="protein sequence ID" value="QTD50023.1"/>
    <property type="molecule type" value="Genomic_DNA"/>
</dbReference>
<dbReference type="RefSeq" id="WP_237379654.1">
    <property type="nucleotide sequence ID" value="NZ_CP071793.1"/>
</dbReference>
<dbReference type="SUPFAM" id="SSF52540">
    <property type="entry name" value="P-loop containing nucleoside triphosphate hydrolases"/>
    <property type="match status" value="1"/>
</dbReference>
<dbReference type="InterPro" id="IPR050763">
    <property type="entry name" value="ABC_transporter_ATP-binding"/>
</dbReference>
<dbReference type="GO" id="GO:0005524">
    <property type="term" value="F:ATP binding"/>
    <property type="evidence" value="ECO:0007669"/>
    <property type="project" value="UniProtKB-KW"/>
</dbReference>
<keyword evidence="4" id="KW-0547">Nucleotide-binding</keyword>
<organism evidence="7 8">
    <name type="scientific">Sulfidibacter corallicola</name>
    <dbReference type="NCBI Taxonomy" id="2818388"/>
    <lineage>
        <taxon>Bacteria</taxon>
        <taxon>Pseudomonadati</taxon>
        <taxon>Acidobacteriota</taxon>
        <taxon>Holophagae</taxon>
        <taxon>Acanthopleuribacterales</taxon>
        <taxon>Acanthopleuribacteraceae</taxon>
        <taxon>Sulfidibacter</taxon>
    </lineage>
</organism>
<accession>A0A8A4TKB5</accession>
<proteinExistence type="inferred from homology"/>